<comment type="caution">
    <text evidence="2">The sequence shown here is derived from an EMBL/GenBank/DDBJ whole genome shotgun (WGS) entry which is preliminary data.</text>
</comment>
<feature type="signal peptide" evidence="1">
    <location>
        <begin position="1"/>
        <end position="26"/>
    </location>
</feature>
<dbReference type="Proteomes" id="UP000244089">
    <property type="component" value="Unassembled WGS sequence"/>
</dbReference>
<reference evidence="2 3" key="1">
    <citation type="submission" date="2018-04" db="EMBL/GenBank/DDBJ databases">
        <title>Subsurface microbial communities from deep shales in Ohio and West Virginia, USA.</title>
        <authorList>
            <person name="Wrighton K."/>
        </authorList>
    </citation>
    <scope>NUCLEOTIDE SEQUENCE [LARGE SCALE GENOMIC DNA]</scope>
    <source>
        <strain evidence="2 3">WC1</strain>
    </source>
</reference>
<sequence>MLKNKTGVLITAVLVLLLVANTAAFAQGSGSFYGAEDKTEIEISGEISPELRYFSAADELNENLKGDLEISYPGQKHEFNFLLDFQPGAVEEVEIDELYYKYYGEKYNILLGKDRPIWGKGDQLHVVDNLNAEDMSDFINQDYKDRQIGEEMLKIDRYFRGGNANLEFVYTPDFTPTRLAEDPESRLGDWVINPFAAQISLKNLAAATAQSEAEVIRQVKNSIAEEDNQFALRFTDSRGGTDYGFSYYHGYLREPSYDLKALNTSLANNPVETPDNLAQIEENKQNFNQALNAADLQYDEVDVFGLELARVIGNVNSRFELAYYRTEDTAGDDPTVRNNKIAWVIGGDRDLPISNLNLNLQFKGEKILDEEEIENDLIQTQTGMQNIDLEYNQDGDYTSNRAVLVLEDSYQNEKIIPQLSWVYNLNENDYFLEAALEYELKQDLILTASHKIFSGDAGTTFGQFEDNDYSAISLNYSF</sequence>
<dbReference type="AlphaFoldDB" id="A0A2T5RFZ4"/>
<organism evidence="2 3">
    <name type="scientific">Halanaerobium saccharolyticum</name>
    <dbReference type="NCBI Taxonomy" id="43595"/>
    <lineage>
        <taxon>Bacteria</taxon>
        <taxon>Bacillati</taxon>
        <taxon>Bacillota</taxon>
        <taxon>Clostridia</taxon>
        <taxon>Halanaerobiales</taxon>
        <taxon>Halanaerobiaceae</taxon>
        <taxon>Halanaerobium</taxon>
    </lineage>
</organism>
<dbReference type="EMBL" id="QAXS01000043">
    <property type="protein sequence ID" value="PTV93325.1"/>
    <property type="molecule type" value="Genomic_DNA"/>
</dbReference>
<name>A0A2T5RFZ4_9FIRM</name>
<evidence type="ECO:0000256" key="1">
    <source>
        <dbReference type="SAM" id="SignalP"/>
    </source>
</evidence>
<accession>A0A2T5RFZ4</accession>
<evidence type="ECO:0000313" key="3">
    <source>
        <dbReference type="Proteomes" id="UP000244089"/>
    </source>
</evidence>
<keyword evidence="1" id="KW-0732">Signal</keyword>
<proteinExistence type="predicted"/>
<dbReference type="OrthoDB" id="2111300at2"/>
<dbReference type="RefSeq" id="WP_108142375.1">
    <property type="nucleotide sequence ID" value="NZ_QAXS01000043.1"/>
</dbReference>
<gene>
    <name evidence="2" type="ORF">C8C76_1435</name>
</gene>
<evidence type="ECO:0000313" key="2">
    <source>
        <dbReference type="EMBL" id="PTV93325.1"/>
    </source>
</evidence>
<feature type="chain" id="PRO_5015413771" evidence="1">
    <location>
        <begin position="27"/>
        <end position="478"/>
    </location>
</feature>
<protein>
    <submittedName>
        <fullName evidence="2">Uncharacterized protein</fullName>
    </submittedName>
</protein>